<evidence type="ECO:0000313" key="7">
    <source>
        <dbReference type="EMBL" id="MQP13420.1"/>
    </source>
</evidence>
<feature type="transmembrane region" description="Helical" evidence="6">
    <location>
        <begin position="292"/>
        <end position="311"/>
    </location>
</feature>
<protein>
    <submittedName>
        <fullName evidence="7">Oligosaccharide flippase family protein</fullName>
    </submittedName>
</protein>
<evidence type="ECO:0000313" key="8">
    <source>
        <dbReference type="Proteomes" id="UP000477980"/>
    </source>
</evidence>
<dbReference type="InterPro" id="IPR002797">
    <property type="entry name" value="Polysacc_synth"/>
</dbReference>
<feature type="transmembrane region" description="Helical" evidence="6">
    <location>
        <begin position="12"/>
        <end position="34"/>
    </location>
</feature>
<dbReference type="PANTHER" id="PTHR30250">
    <property type="entry name" value="PST FAMILY PREDICTED COLANIC ACID TRANSPORTER"/>
    <property type="match status" value="1"/>
</dbReference>
<feature type="transmembrane region" description="Helical" evidence="6">
    <location>
        <begin position="380"/>
        <end position="399"/>
    </location>
</feature>
<feature type="transmembrane region" description="Helical" evidence="6">
    <location>
        <begin position="116"/>
        <end position="135"/>
    </location>
</feature>
<gene>
    <name evidence="7" type="ORF">F7D25_03110</name>
</gene>
<sequence length="471" mass="53114">MKEVKELAKNTGLLAIGQFGTKLLSFFLVPLYTYVLSTADYGTYDLMNTTVSLLVPILSLNICDSALRFPLDKDVDRKQIFSICCLHMFASVLFGGILIGLNYYFDVISIVNDYPVLFLLLFASNAISGFLNCFVRGIDKVKEVAISGVLSSAVMIALNLLFLLPLHMGLLGFFLATIIGSFSQSIYLFMAIKGWKYFQITSRDKQLHRDMVNYSQPLILNNISWWVNGVSNRYIITWFCGIAANGIYSVSYKIPSILVMFQGIFSQAWTMSAVQGYDKDDKNGFFTRMYQSYNLCMVLVCSVLIMLSRVMAKFLYANDFYNAWKYVPFLLIASVFGALSGYVGGIFAATKDTKIFAKTSIMGAVANLMLTFVLVWKVGVMGAAIASPVSYGFIWYLRIKSVSKYMNMKINLFKDVFGYLILCIQTVLLFIFPDNILFFILQLLAIVVLLLLNKELLSIVMNKITNKFIKR</sequence>
<feature type="transmembrane region" description="Helical" evidence="6">
    <location>
        <begin position="355"/>
        <end position="374"/>
    </location>
</feature>
<organism evidence="7 8">
    <name type="scientific">Segatella copri</name>
    <dbReference type="NCBI Taxonomy" id="165179"/>
    <lineage>
        <taxon>Bacteria</taxon>
        <taxon>Pseudomonadati</taxon>
        <taxon>Bacteroidota</taxon>
        <taxon>Bacteroidia</taxon>
        <taxon>Bacteroidales</taxon>
        <taxon>Prevotellaceae</taxon>
        <taxon>Segatella</taxon>
    </lineage>
</organism>
<dbReference type="EMBL" id="VZAH01000030">
    <property type="protein sequence ID" value="MQP13420.1"/>
    <property type="molecule type" value="Genomic_DNA"/>
</dbReference>
<dbReference type="InterPro" id="IPR050833">
    <property type="entry name" value="Poly_Biosynth_Transport"/>
</dbReference>
<evidence type="ECO:0000256" key="2">
    <source>
        <dbReference type="ARBA" id="ARBA00022475"/>
    </source>
</evidence>
<comment type="caution">
    <text evidence="7">The sequence shown here is derived from an EMBL/GenBank/DDBJ whole genome shotgun (WGS) entry which is preliminary data.</text>
</comment>
<evidence type="ECO:0000256" key="4">
    <source>
        <dbReference type="ARBA" id="ARBA00022989"/>
    </source>
</evidence>
<dbReference type="GO" id="GO:0005886">
    <property type="term" value="C:plasma membrane"/>
    <property type="evidence" value="ECO:0007669"/>
    <property type="project" value="UniProtKB-SubCell"/>
</dbReference>
<dbReference type="AlphaFoldDB" id="A0A6G1VJ49"/>
<dbReference type="RefSeq" id="WP_153089402.1">
    <property type="nucleotide sequence ID" value="NZ_VZAH01000030.1"/>
</dbReference>
<keyword evidence="2" id="KW-1003">Cell membrane</keyword>
<feature type="transmembrane region" description="Helical" evidence="6">
    <location>
        <begin position="144"/>
        <end position="164"/>
    </location>
</feature>
<feature type="transmembrane region" description="Helical" evidence="6">
    <location>
        <begin position="411"/>
        <end position="430"/>
    </location>
</feature>
<comment type="subcellular location">
    <subcellularLocation>
        <location evidence="1">Cell membrane</location>
        <topology evidence="1">Multi-pass membrane protein</topology>
    </subcellularLocation>
</comment>
<feature type="transmembrane region" description="Helical" evidence="6">
    <location>
        <begin position="46"/>
        <end position="67"/>
    </location>
</feature>
<evidence type="ECO:0000256" key="6">
    <source>
        <dbReference type="SAM" id="Phobius"/>
    </source>
</evidence>
<feature type="transmembrane region" description="Helical" evidence="6">
    <location>
        <begin position="436"/>
        <end position="453"/>
    </location>
</feature>
<dbReference type="OrthoDB" id="1495589at2"/>
<keyword evidence="3 6" id="KW-0812">Transmembrane</keyword>
<name>A0A6G1VJ49_9BACT</name>
<dbReference type="Proteomes" id="UP000477980">
    <property type="component" value="Unassembled WGS sequence"/>
</dbReference>
<evidence type="ECO:0000256" key="5">
    <source>
        <dbReference type="ARBA" id="ARBA00023136"/>
    </source>
</evidence>
<evidence type="ECO:0000256" key="3">
    <source>
        <dbReference type="ARBA" id="ARBA00022692"/>
    </source>
</evidence>
<keyword evidence="4 6" id="KW-1133">Transmembrane helix</keyword>
<evidence type="ECO:0000256" key="1">
    <source>
        <dbReference type="ARBA" id="ARBA00004651"/>
    </source>
</evidence>
<feature type="transmembrane region" description="Helical" evidence="6">
    <location>
        <begin position="323"/>
        <end position="343"/>
    </location>
</feature>
<accession>A0A6G1VJ49</accession>
<dbReference type="PANTHER" id="PTHR30250:SF11">
    <property type="entry name" value="O-ANTIGEN TRANSPORTER-RELATED"/>
    <property type="match status" value="1"/>
</dbReference>
<feature type="transmembrane region" description="Helical" evidence="6">
    <location>
        <begin position="79"/>
        <end position="104"/>
    </location>
</feature>
<proteinExistence type="predicted"/>
<keyword evidence="5 6" id="KW-0472">Membrane</keyword>
<reference evidence="7 8" key="1">
    <citation type="submission" date="2019-09" db="EMBL/GenBank/DDBJ databases">
        <title>Distinct polysaccharide growth profiles of human intestinal Prevotella copri isolates.</title>
        <authorList>
            <person name="Fehlner-Peach H."/>
            <person name="Magnabosco C."/>
            <person name="Raghavan V."/>
            <person name="Scher J.U."/>
            <person name="Tett A."/>
            <person name="Cox L.M."/>
            <person name="Gottsegen C."/>
            <person name="Watters A."/>
            <person name="Wiltshire- Gordon J.D."/>
            <person name="Segata N."/>
            <person name="Bonneau R."/>
            <person name="Littman D.R."/>
        </authorList>
    </citation>
    <scope>NUCLEOTIDE SEQUENCE [LARGE SCALE GENOMIC DNA]</scope>
    <source>
        <strain evidence="8">iAA917</strain>
    </source>
</reference>
<dbReference type="Pfam" id="PF01943">
    <property type="entry name" value="Polysacc_synt"/>
    <property type="match status" value="1"/>
</dbReference>
<feature type="transmembrane region" description="Helical" evidence="6">
    <location>
        <begin position="170"/>
        <end position="190"/>
    </location>
</feature>